<keyword evidence="3" id="KW-1185">Reference proteome</keyword>
<dbReference type="Proteomes" id="UP000095767">
    <property type="component" value="Unassembled WGS sequence"/>
</dbReference>
<organism evidence="2 3">
    <name type="scientific">Dichanthelium oligosanthes</name>
    <dbReference type="NCBI Taxonomy" id="888268"/>
    <lineage>
        <taxon>Eukaryota</taxon>
        <taxon>Viridiplantae</taxon>
        <taxon>Streptophyta</taxon>
        <taxon>Embryophyta</taxon>
        <taxon>Tracheophyta</taxon>
        <taxon>Spermatophyta</taxon>
        <taxon>Magnoliopsida</taxon>
        <taxon>Liliopsida</taxon>
        <taxon>Poales</taxon>
        <taxon>Poaceae</taxon>
        <taxon>PACMAD clade</taxon>
        <taxon>Panicoideae</taxon>
        <taxon>Panicodae</taxon>
        <taxon>Paniceae</taxon>
        <taxon>Dichantheliinae</taxon>
        <taxon>Dichanthelium</taxon>
    </lineage>
</organism>
<dbReference type="OrthoDB" id="690691at2759"/>
<feature type="non-terminal residue" evidence="2">
    <location>
        <position position="1"/>
    </location>
</feature>
<evidence type="ECO:0000313" key="2">
    <source>
        <dbReference type="EMBL" id="OEL13592.1"/>
    </source>
</evidence>
<evidence type="ECO:0000313" key="3">
    <source>
        <dbReference type="Proteomes" id="UP000095767"/>
    </source>
</evidence>
<gene>
    <name evidence="2" type="ORF">BAE44_0025387</name>
</gene>
<dbReference type="AlphaFoldDB" id="A0A1E5UL51"/>
<comment type="caution">
    <text evidence="2">The sequence shown here is derived from an EMBL/GenBank/DDBJ whole genome shotgun (WGS) entry which is preliminary data.</text>
</comment>
<proteinExistence type="predicted"/>
<evidence type="ECO:0000259" key="1">
    <source>
        <dbReference type="Pfam" id="PF13966"/>
    </source>
</evidence>
<dbReference type="PANTHER" id="PTHR36617:SF17">
    <property type="entry name" value="OS01G0114800 PROTEIN"/>
    <property type="match status" value="1"/>
</dbReference>
<reference evidence="2 3" key="1">
    <citation type="submission" date="2016-09" db="EMBL/GenBank/DDBJ databases">
        <title>The draft genome of Dichanthelium oligosanthes: A C3 panicoid grass species.</title>
        <authorList>
            <person name="Studer A.J."/>
            <person name="Schnable J.C."/>
            <person name="Brutnell T.P."/>
        </authorList>
    </citation>
    <scope>NUCLEOTIDE SEQUENCE [LARGE SCALE GENOMIC DNA]</scope>
    <source>
        <strain evidence="3">cv. Kellogg 1175</strain>
        <tissue evidence="2">Leaf</tissue>
    </source>
</reference>
<dbReference type="Pfam" id="PF13966">
    <property type="entry name" value="zf-RVT"/>
    <property type="match status" value="1"/>
</dbReference>
<accession>A0A1E5UL51</accession>
<dbReference type="InterPro" id="IPR026960">
    <property type="entry name" value="RVT-Znf"/>
</dbReference>
<dbReference type="EMBL" id="LWDX02072862">
    <property type="protein sequence ID" value="OEL13592.1"/>
    <property type="molecule type" value="Genomic_DNA"/>
</dbReference>
<name>A0A1E5UL51_9POAL</name>
<dbReference type="STRING" id="888268.A0A1E5UL51"/>
<protein>
    <recommendedName>
        <fullName evidence="1">Reverse transcriptase zinc-binding domain-containing protein</fullName>
    </recommendedName>
</protein>
<feature type="domain" description="Reverse transcriptase zinc-binding" evidence="1">
    <location>
        <begin position="128"/>
        <end position="212"/>
    </location>
</feature>
<sequence length="286" mass="32928">LWLSRTAEPRPAFPVRTNPVTQAFFNASIKCEVGGGSSILFWSDPWLEGTCIASSLPDLVETVPVRRQNRRTVTSALQNHTWYSDLLGPLTIPVLVQFLQLVEKLQGVVLDPSRPNRVIWKWCPIGQYSCSSAYLAFFVGQTALAGAKELWKIKVPNEFRFFFWLALQDRCWTSVRLLRHGLRNNDSCALCCQHAESIDHLLLYCVYSREVWFTFLRRSGWQRLTPSPSGNLSTWWLRSRKLVAKARRKPFDSVCLLLTRQLWLERNNRVFRNASRVPGSLMVVIS</sequence>
<dbReference type="PANTHER" id="PTHR36617">
    <property type="entry name" value="PROTEIN, PUTATIVE-RELATED"/>
    <property type="match status" value="1"/>
</dbReference>